<keyword evidence="1" id="KW-0812">Transmembrane</keyword>
<name>A0A154BST1_ANASB</name>
<sequence length="178" mass="19648">MRWQLSQRGFTLIELMIGLFLTGILMAALFGLLSSSLQSRTQADRHVELQQTARHAMDSMVRDLQYANAITSVSPESITFKTEQFGTDTITYWLDKSRTTAILRQNKNASINQPVTGEGQAVNVSISQLAFEILRTNTAGQPLTIGIELAVTDLAVSDSAKRPDYTLRTAVTGMNIPR</sequence>
<dbReference type="PROSITE" id="PS00409">
    <property type="entry name" value="PROKAR_NTER_METHYL"/>
    <property type="match status" value="1"/>
</dbReference>
<dbReference type="AlphaFoldDB" id="A0A154BST1"/>
<evidence type="ECO:0000313" key="2">
    <source>
        <dbReference type="EMBL" id="KYZ77074.1"/>
    </source>
</evidence>
<comment type="caution">
    <text evidence="2">The sequence shown here is derived from an EMBL/GenBank/DDBJ whole genome shotgun (WGS) entry which is preliminary data.</text>
</comment>
<keyword evidence="1" id="KW-1133">Transmembrane helix</keyword>
<dbReference type="Gene3D" id="3.30.700.10">
    <property type="entry name" value="Glycoprotein, Type 4 Pilin"/>
    <property type="match status" value="1"/>
</dbReference>
<gene>
    <name evidence="2" type="ORF">AXX12_02760</name>
</gene>
<feature type="transmembrane region" description="Helical" evidence="1">
    <location>
        <begin position="12"/>
        <end position="33"/>
    </location>
</feature>
<dbReference type="OrthoDB" id="1680833at2"/>
<evidence type="ECO:0000256" key="1">
    <source>
        <dbReference type="SAM" id="Phobius"/>
    </source>
</evidence>
<accession>A0A154BST1</accession>
<proteinExistence type="predicted"/>
<dbReference type="RefSeq" id="WP_066238733.1">
    <property type="nucleotide sequence ID" value="NZ_LSGP01000013.1"/>
</dbReference>
<reference evidence="2 3" key="1">
    <citation type="submission" date="2016-02" db="EMBL/GenBank/DDBJ databases">
        <title>Anaerosporomusa subterraneum gen. nov., sp. nov., a spore-forming obligate anaerobe isolated from saprolite.</title>
        <authorList>
            <person name="Choi J.K."/>
            <person name="Shah M."/>
            <person name="Yee N."/>
        </authorList>
    </citation>
    <scope>NUCLEOTIDE SEQUENCE [LARGE SCALE GENOMIC DNA]</scope>
    <source>
        <strain evidence="2 3">RU4</strain>
    </source>
</reference>
<keyword evidence="1" id="KW-0472">Membrane</keyword>
<dbReference type="SUPFAM" id="SSF54523">
    <property type="entry name" value="Pili subunits"/>
    <property type="match status" value="1"/>
</dbReference>
<dbReference type="InterPro" id="IPR045584">
    <property type="entry name" value="Pilin-like"/>
</dbReference>
<dbReference type="STRING" id="1794912.AXX12_02760"/>
<dbReference type="NCBIfam" id="TIGR02532">
    <property type="entry name" value="IV_pilin_GFxxxE"/>
    <property type="match status" value="1"/>
</dbReference>
<protein>
    <recommendedName>
        <fullName evidence="4">Prepilin-type N-terminal cleavage/methylation domain-containing protein</fullName>
    </recommendedName>
</protein>
<dbReference type="Proteomes" id="UP000076268">
    <property type="component" value="Unassembled WGS sequence"/>
</dbReference>
<keyword evidence="3" id="KW-1185">Reference proteome</keyword>
<dbReference type="EMBL" id="LSGP01000013">
    <property type="protein sequence ID" value="KYZ77074.1"/>
    <property type="molecule type" value="Genomic_DNA"/>
</dbReference>
<dbReference type="Pfam" id="PF07963">
    <property type="entry name" value="N_methyl"/>
    <property type="match status" value="1"/>
</dbReference>
<evidence type="ECO:0008006" key="4">
    <source>
        <dbReference type="Google" id="ProtNLM"/>
    </source>
</evidence>
<organism evidence="2 3">
    <name type="scientific">Anaerosporomusa subterranea</name>
    <dbReference type="NCBI Taxonomy" id="1794912"/>
    <lineage>
        <taxon>Bacteria</taxon>
        <taxon>Bacillati</taxon>
        <taxon>Bacillota</taxon>
        <taxon>Negativicutes</taxon>
        <taxon>Acetonemataceae</taxon>
        <taxon>Anaerosporomusa</taxon>
    </lineage>
</organism>
<evidence type="ECO:0000313" key="3">
    <source>
        <dbReference type="Proteomes" id="UP000076268"/>
    </source>
</evidence>
<dbReference type="InterPro" id="IPR012902">
    <property type="entry name" value="N_methyl_site"/>
</dbReference>